<name>A0A2R4URY8_ACIJU</name>
<organism evidence="1 2">
    <name type="scientific">Acinetobacter junii</name>
    <dbReference type="NCBI Taxonomy" id="40215"/>
    <lineage>
        <taxon>Bacteria</taxon>
        <taxon>Pseudomonadati</taxon>
        <taxon>Pseudomonadota</taxon>
        <taxon>Gammaproteobacteria</taxon>
        <taxon>Moraxellales</taxon>
        <taxon>Moraxellaceae</taxon>
        <taxon>Acinetobacter</taxon>
    </lineage>
</organism>
<gene>
    <name evidence="1" type="ORF">DC346_08450</name>
</gene>
<protein>
    <submittedName>
        <fullName evidence="1">Uncharacterized protein</fullName>
    </submittedName>
</protein>
<evidence type="ECO:0000313" key="1">
    <source>
        <dbReference type="EMBL" id="RBA47264.1"/>
    </source>
</evidence>
<dbReference type="Proteomes" id="UP000253688">
    <property type="component" value="Unassembled WGS sequence"/>
</dbReference>
<evidence type="ECO:0000313" key="2">
    <source>
        <dbReference type="Proteomes" id="UP000253688"/>
    </source>
</evidence>
<dbReference type="AlphaFoldDB" id="A0A2R4URY8"/>
<sequence length="59" mass="7253">MPYTKEHITARLCIEEESSKDKKRRIKKYSRFYTGLDKDETFDSEKPKSFRQHFRLKPK</sequence>
<accession>A0A2R4URY8</accession>
<comment type="caution">
    <text evidence="1">The sequence shown here is derived from an EMBL/GenBank/DDBJ whole genome shotgun (WGS) entry which is preliminary data.</text>
</comment>
<dbReference type="KEGG" id="ajn:BVL33_04715"/>
<reference evidence="1 2" key="1">
    <citation type="submission" date="2018-04" db="EMBL/GenBank/DDBJ databases">
        <title>Acinetobacter junii Genome sequencing and assembly.</title>
        <authorList>
            <person name="Su J."/>
            <person name="Rensing C."/>
            <person name="Mazhar H.S."/>
        </authorList>
    </citation>
    <scope>NUCLEOTIDE SEQUENCE [LARGE SCALE GENOMIC DNA]</scope>
    <source>
        <strain evidence="1 2">SC22</strain>
    </source>
</reference>
<proteinExistence type="predicted"/>
<dbReference type="STRING" id="40215.BVL33_04715"/>
<dbReference type="EMBL" id="QEWH01000043">
    <property type="protein sequence ID" value="RBA47264.1"/>
    <property type="molecule type" value="Genomic_DNA"/>
</dbReference>